<dbReference type="Gene3D" id="2.30.42.10">
    <property type="match status" value="1"/>
</dbReference>
<accession>Q7VJB0</accession>
<dbReference type="EMBL" id="AE017125">
    <property type="protein sequence ID" value="AAP76930.1"/>
    <property type="molecule type" value="Genomic_DNA"/>
</dbReference>
<dbReference type="KEGG" id="hhe:HH_0333"/>
<organism evidence="3 4">
    <name type="scientific">Helicobacter hepaticus (strain ATCC 51449 / 3B1)</name>
    <dbReference type="NCBI Taxonomy" id="235279"/>
    <lineage>
        <taxon>Bacteria</taxon>
        <taxon>Pseudomonadati</taxon>
        <taxon>Campylobacterota</taxon>
        <taxon>Epsilonproteobacteria</taxon>
        <taxon>Campylobacterales</taxon>
        <taxon>Helicobacteraceae</taxon>
        <taxon>Helicobacter</taxon>
    </lineage>
</organism>
<dbReference type="STRING" id="235279.HH_0333"/>
<dbReference type="RefSeq" id="WP_011115176.1">
    <property type="nucleotide sequence ID" value="NC_004917.1"/>
</dbReference>
<dbReference type="eggNOG" id="COG0265">
    <property type="taxonomic scope" value="Bacteria"/>
</dbReference>
<protein>
    <submittedName>
        <fullName evidence="3">Uncharacterized protein</fullName>
    </submittedName>
</protein>
<dbReference type="SUPFAM" id="SSF50156">
    <property type="entry name" value="PDZ domain-like"/>
    <property type="match status" value="1"/>
</dbReference>
<keyword evidence="4" id="KW-1185">Reference proteome</keyword>
<dbReference type="AlphaFoldDB" id="Q7VJB0"/>
<name>Q7VJB0_HELHP</name>
<dbReference type="HOGENOM" id="CLU_066393_0_0_7"/>
<dbReference type="Pfam" id="PF13180">
    <property type="entry name" value="PDZ_2"/>
    <property type="match status" value="1"/>
</dbReference>
<evidence type="ECO:0000313" key="3">
    <source>
        <dbReference type="EMBL" id="AAP76930.1"/>
    </source>
</evidence>
<gene>
    <name evidence="3" type="ordered locus">HH_0333</name>
</gene>
<dbReference type="Pfam" id="PF24314">
    <property type="entry name" value="DUF7488"/>
    <property type="match status" value="1"/>
</dbReference>
<evidence type="ECO:0000259" key="1">
    <source>
        <dbReference type="Pfam" id="PF13180"/>
    </source>
</evidence>
<dbReference type="Proteomes" id="UP000002495">
    <property type="component" value="Chromosome"/>
</dbReference>
<evidence type="ECO:0000259" key="2">
    <source>
        <dbReference type="Pfam" id="PF24314"/>
    </source>
</evidence>
<sequence length="355" mass="40416">MVKNFPLKLIFGFIFCFFSPLLWGYDYSHCIKYFKAASTPLGSSNAISLKNGSKQVHILYSLTPPKNVKILKADPFIGLYLVDVPRTKQSYDILALDKRTLNDKKLAFISSSTKVQIGHITKRQSGFLNYARFSTTTPINGVLGNICYQIYGVGVGNGGFIEKKYIDRFLSQKSPYYGDLGIRFENSKAIVKSIDPFVPQNPFKPQDKILSINGAKVQTSDEAEWVMSNLKKDSLAQVTLLRNGKTLNLKVKVNQRYGGFLLKETFLERFGIDIDNQMVIQSINLSRAGRFNELRAGDKILWINKEPIITQSTDTASKRFERLRFLLSQTQFDERFEGKMQLLIVRDNLEIFVKV</sequence>
<feature type="domain" description="PDZ" evidence="1">
    <location>
        <begin position="178"/>
        <end position="253"/>
    </location>
</feature>
<feature type="domain" description="DUF7488" evidence="2">
    <location>
        <begin position="23"/>
        <end position="173"/>
    </location>
</feature>
<evidence type="ECO:0000313" key="4">
    <source>
        <dbReference type="Proteomes" id="UP000002495"/>
    </source>
</evidence>
<dbReference type="InterPro" id="IPR055911">
    <property type="entry name" value="DUF7488"/>
</dbReference>
<reference evidence="3 4" key="1">
    <citation type="journal article" date="2003" name="Proc. Natl. Acad. Sci. U.S.A.">
        <title>The complete genome sequence of the carcinogenic bacterium Helicobacter hepaticus.</title>
        <authorList>
            <person name="Suerbaum S."/>
            <person name="Josenhans C."/>
            <person name="Sterzenbach T."/>
            <person name="Drescher B."/>
            <person name="Brandt P."/>
            <person name="Bell M."/>
            <person name="Droege M."/>
            <person name="Fartmann B."/>
            <person name="Fischer H.-P."/>
            <person name="Ge Z."/>
            <person name="Hoerster A."/>
            <person name="Holland R."/>
            <person name="Klein K."/>
            <person name="Koenig J."/>
            <person name="Macko L."/>
            <person name="Mendz G.L."/>
            <person name="Nyakatura G."/>
            <person name="Schauer D.B."/>
            <person name="Shen Z."/>
            <person name="Weber J."/>
            <person name="Frosch M."/>
            <person name="Fox J.G."/>
        </authorList>
    </citation>
    <scope>NUCLEOTIDE SEQUENCE [LARGE SCALE GENOMIC DNA]</scope>
    <source>
        <strain evidence="4">ATCC 51449 / 3B1</strain>
    </source>
</reference>
<proteinExistence type="predicted"/>
<dbReference type="InterPro" id="IPR001478">
    <property type="entry name" value="PDZ"/>
</dbReference>
<dbReference type="OrthoDB" id="5338305at2"/>
<dbReference type="InterPro" id="IPR036034">
    <property type="entry name" value="PDZ_sf"/>
</dbReference>